<dbReference type="InterPro" id="IPR014123">
    <property type="entry name" value="Superoxide_dismutase_Ni-type"/>
</dbReference>
<dbReference type="Proteomes" id="UP000229526">
    <property type="component" value="Unassembled WGS sequence"/>
</dbReference>
<evidence type="ECO:0000313" key="1">
    <source>
        <dbReference type="EMBL" id="PIR87433.1"/>
    </source>
</evidence>
<dbReference type="InterPro" id="IPR036502">
    <property type="entry name" value="NiSOD_sf"/>
</dbReference>
<dbReference type="SUPFAM" id="SSF109770">
    <property type="entry name" value="Nickel-containing superoxide dismutase, NiSOD"/>
    <property type="match status" value="1"/>
</dbReference>
<dbReference type="EMBL" id="PFBD01000002">
    <property type="protein sequence ID" value="PIR87433.1"/>
    <property type="molecule type" value="Genomic_DNA"/>
</dbReference>
<dbReference type="GO" id="GO:0016151">
    <property type="term" value="F:nickel cation binding"/>
    <property type="evidence" value="ECO:0007669"/>
    <property type="project" value="InterPro"/>
</dbReference>
<dbReference type="Pfam" id="PF09055">
    <property type="entry name" value="Sod_Ni"/>
    <property type="match status" value="1"/>
</dbReference>
<sequence length="161" mass="18703">MNFKYILPNLTARAHCDIPCGIYDPTAAKVAAMTVLRMVNQLSEIEPPIGDDAEDAHALNHYHNDIVRRIQTKENHAQICKNELLILWTDYFKPEHLEKYPDLHDQFWTATKLASQNKQDVSEDKAKQLVEAVDEIAQIFYTIKNDPKRYDAYKEITNKLF</sequence>
<proteinExistence type="predicted"/>
<gene>
    <name evidence="1" type="primary">sodN</name>
    <name evidence="1" type="ORF">COU11_00225</name>
</gene>
<dbReference type="GO" id="GO:0004784">
    <property type="term" value="F:superoxide dismutase activity"/>
    <property type="evidence" value="ECO:0007669"/>
    <property type="project" value="InterPro"/>
</dbReference>
<organism evidence="1 2">
    <name type="scientific">Candidatus Harrisonbacteria bacterium CG10_big_fil_rev_8_21_14_0_10_49_15</name>
    <dbReference type="NCBI Taxonomy" id="1974587"/>
    <lineage>
        <taxon>Bacteria</taxon>
        <taxon>Candidatus Harrisoniibacteriota</taxon>
    </lineage>
</organism>
<protein>
    <submittedName>
        <fullName evidence="1">Superoxide dismutase, Ni</fullName>
    </submittedName>
</protein>
<reference evidence="2" key="1">
    <citation type="submission" date="2017-09" db="EMBL/GenBank/DDBJ databases">
        <title>Depth-based differentiation of microbial function through sediment-hosted aquifers and enrichment of novel symbionts in the deep terrestrial subsurface.</title>
        <authorList>
            <person name="Probst A.J."/>
            <person name="Ladd B."/>
            <person name="Jarett J.K."/>
            <person name="Geller-Mcgrath D.E."/>
            <person name="Sieber C.M.K."/>
            <person name="Emerson J.B."/>
            <person name="Anantharaman K."/>
            <person name="Thomas B.C."/>
            <person name="Malmstrom R."/>
            <person name="Stieglmeier M."/>
            <person name="Klingl A."/>
            <person name="Woyke T."/>
            <person name="Ryan C.M."/>
            <person name="Banfield J.F."/>
        </authorList>
    </citation>
    <scope>NUCLEOTIDE SEQUENCE [LARGE SCALE GENOMIC DNA]</scope>
</reference>
<dbReference type="AlphaFoldDB" id="A0A2H0UM16"/>
<comment type="caution">
    <text evidence="1">The sequence shown here is derived from an EMBL/GenBank/DDBJ whole genome shotgun (WGS) entry which is preliminary data.</text>
</comment>
<name>A0A2H0UM16_9BACT</name>
<accession>A0A2H0UM16</accession>
<evidence type="ECO:0000313" key="2">
    <source>
        <dbReference type="Proteomes" id="UP000229526"/>
    </source>
</evidence>
<dbReference type="NCBIfam" id="TIGR02753">
    <property type="entry name" value="sodN"/>
    <property type="match status" value="1"/>
</dbReference>
<dbReference type="Gene3D" id="1.20.120.400">
    <property type="entry name" value="Nickel-containing superoxide dismutase"/>
    <property type="match status" value="1"/>
</dbReference>